<proteinExistence type="inferred from homology"/>
<gene>
    <name evidence="6" type="ORF">C7476_11360</name>
</gene>
<dbReference type="InterPro" id="IPR058163">
    <property type="entry name" value="LysR-type_TF_proteobact-type"/>
</dbReference>
<accession>A0A368YM51</accession>
<organism evidence="6 7">
    <name type="scientific">Phyllobacterium bourgognense</name>
    <dbReference type="NCBI Taxonomy" id="314236"/>
    <lineage>
        <taxon>Bacteria</taxon>
        <taxon>Pseudomonadati</taxon>
        <taxon>Pseudomonadota</taxon>
        <taxon>Alphaproteobacteria</taxon>
        <taxon>Hyphomicrobiales</taxon>
        <taxon>Phyllobacteriaceae</taxon>
        <taxon>Phyllobacterium</taxon>
    </lineage>
</organism>
<dbReference type="PANTHER" id="PTHR30537">
    <property type="entry name" value="HTH-TYPE TRANSCRIPTIONAL REGULATOR"/>
    <property type="match status" value="1"/>
</dbReference>
<protein>
    <submittedName>
        <fullName evidence="6">LysR family transcriptional regulator</fullName>
    </submittedName>
</protein>
<dbReference type="Pfam" id="PF03466">
    <property type="entry name" value="LysR_substrate"/>
    <property type="match status" value="1"/>
</dbReference>
<keyword evidence="7" id="KW-1185">Reference proteome</keyword>
<name>A0A368YM51_9HYPH</name>
<comment type="caution">
    <text evidence="6">The sequence shown here is derived from an EMBL/GenBank/DDBJ whole genome shotgun (WGS) entry which is preliminary data.</text>
</comment>
<dbReference type="InterPro" id="IPR005119">
    <property type="entry name" value="LysR_subst-bd"/>
</dbReference>
<dbReference type="InterPro" id="IPR036388">
    <property type="entry name" value="WH-like_DNA-bd_sf"/>
</dbReference>
<dbReference type="GO" id="GO:0006351">
    <property type="term" value="P:DNA-templated transcription"/>
    <property type="evidence" value="ECO:0007669"/>
    <property type="project" value="TreeGrafter"/>
</dbReference>
<keyword evidence="3" id="KW-0238">DNA-binding</keyword>
<dbReference type="GO" id="GO:0043565">
    <property type="term" value="F:sequence-specific DNA binding"/>
    <property type="evidence" value="ECO:0007669"/>
    <property type="project" value="TreeGrafter"/>
</dbReference>
<feature type="domain" description="HTH lysR-type" evidence="5">
    <location>
        <begin position="27"/>
        <end position="84"/>
    </location>
</feature>
<dbReference type="FunFam" id="3.40.190.290:FF:000001">
    <property type="entry name" value="Transcriptional regulator, LysR family"/>
    <property type="match status" value="1"/>
</dbReference>
<dbReference type="Pfam" id="PF00126">
    <property type="entry name" value="HTH_1"/>
    <property type="match status" value="1"/>
</dbReference>
<comment type="similarity">
    <text evidence="1">Belongs to the LysR transcriptional regulatory family.</text>
</comment>
<reference evidence="6 7" key="1">
    <citation type="submission" date="2018-07" db="EMBL/GenBank/DDBJ databases">
        <title>Genomic Encyclopedia of Type Strains, Phase III (KMG-III): the genomes of soil and plant-associated and newly described type strains.</title>
        <authorList>
            <person name="Whitman W."/>
        </authorList>
    </citation>
    <scope>NUCLEOTIDE SEQUENCE [LARGE SCALE GENOMIC DNA]</scope>
    <source>
        <strain evidence="6 7">31-25a</strain>
    </source>
</reference>
<evidence type="ECO:0000313" key="7">
    <source>
        <dbReference type="Proteomes" id="UP000253324"/>
    </source>
</evidence>
<evidence type="ECO:0000256" key="4">
    <source>
        <dbReference type="ARBA" id="ARBA00023163"/>
    </source>
</evidence>
<dbReference type="Proteomes" id="UP000253324">
    <property type="component" value="Unassembled WGS sequence"/>
</dbReference>
<dbReference type="InterPro" id="IPR000847">
    <property type="entry name" value="LysR_HTH_N"/>
</dbReference>
<dbReference type="GO" id="GO:0003700">
    <property type="term" value="F:DNA-binding transcription factor activity"/>
    <property type="evidence" value="ECO:0007669"/>
    <property type="project" value="InterPro"/>
</dbReference>
<dbReference type="InterPro" id="IPR036390">
    <property type="entry name" value="WH_DNA-bd_sf"/>
</dbReference>
<dbReference type="PANTHER" id="PTHR30537:SF81">
    <property type="entry name" value="TRANSCRIPTIONAL REGULATOR-RELATED"/>
    <property type="match status" value="1"/>
</dbReference>
<keyword evidence="4" id="KW-0804">Transcription</keyword>
<evidence type="ECO:0000256" key="2">
    <source>
        <dbReference type="ARBA" id="ARBA00023015"/>
    </source>
</evidence>
<dbReference type="Gene3D" id="1.10.10.10">
    <property type="entry name" value="Winged helix-like DNA-binding domain superfamily/Winged helix DNA-binding domain"/>
    <property type="match status" value="1"/>
</dbReference>
<dbReference type="SUPFAM" id="SSF46785">
    <property type="entry name" value="Winged helix' DNA-binding domain"/>
    <property type="match status" value="1"/>
</dbReference>
<evidence type="ECO:0000313" key="6">
    <source>
        <dbReference type="EMBL" id="RCW80588.1"/>
    </source>
</evidence>
<dbReference type="EMBL" id="QPJM01000013">
    <property type="protein sequence ID" value="RCW80588.1"/>
    <property type="molecule type" value="Genomic_DNA"/>
</dbReference>
<dbReference type="CDD" id="cd08422">
    <property type="entry name" value="PBP2_CrgA_like"/>
    <property type="match status" value="1"/>
</dbReference>
<evidence type="ECO:0000259" key="5">
    <source>
        <dbReference type="PROSITE" id="PS50931"/>
    </source>
</evidence>
<dbReference type="PROSITE" id="PS50931">
    <property type="entry name" value="HTH_LYSR"/>
    <property type="match status" value="1"/>
</dbReference>
<evidence type="ECO:0000256" key="1">
    <source>
        <dbReference type="ARBA" id="ARBA00009437"/>
    </source>
</evidence>
<dbReference type="SUPFAM" id="SSF53850">
    <property type="entry name" value="Periplasmic binding protein-like II"/>
    <property type="match status" value="1"/>
</dbReference>
<evidence type="ECO:0000256" key="3">
    <source>
        <dbReference type="ARBA" id="ARBA00023125"/>
    </source>
</evidence>
<dbReference type="AlphaFoldDB" id="A0A368YM51"/>
<keyword evidence="2" id="KW-0805">Transcription regulation</keyword>
<sequence>MFDQNERRRGTGVSNRPNVHYNQTMKWRFDDLLTFLDVMETGSVTGTAARLNLSKSVVSKRISDLEGALGIDLFQRSPRKLVASDHARDFVERIRPLVREIIEAADTVGERHSAIRGNLRIAAPMSFGTLYLGRMIADFARQYPDLEVAVELEDRMVDLVRGGYDVGIRIGILKDSSLIARKLCTDARIICCSPAFAAVNGLPTRLEELSSFACIDYSNVNTSQLWQFENPASPNDPISVTMHGRIVANNGEAMRDMAIAGLGLVLLPMFIAADALRAGVLIPALPDVTPVPYKIYAVYPPTRHVSAKVRAFVDHLVRHIGDPPIWQMRDPFHAERP</sequence>
<dbReference type="Gene3D" id="3.40.190.290">
    <property type="match status" value="1"/>
</dbReference>